<evidence type="ECO:0000256" key="6">
    <source>
        <dbReference type="ARBA" id="ARBA00024343"/>
    </source>
</evidence>
<dbReference type="InterPro" id="IPR050913">
    <property type="entry name" value="AP2/ERF_ERF"/>
</dbReference>
<dbReference type="InterPro" id="IPR036955">
    <property type="entry name" value="AP2/ERF_dom_sf"/>
</dbReference>
<keyword evidence="5" id="KW-0539">Nucleus</keyword>
<dbReference type="InterPro" id="IPR016177">
    <property type="entry name" value="DNA-bd_dom_sf"/>
</dbReference>
<comment type="caution">
    <text evidence="9">The sequence shown here is derived from an EMBL/GenBank/DDBJ whole genome shotgun (WGS) entry which is preliminary data.</text>
</comment>
<dbReference type="AlphaFoldDB" id="A0AAN8V270"/>
<dbReference type="PRINTS" id="PR00367">
    <property type="entry name" value="ETHRSPELEMNT"/>
</dbReference>
<evidence type="ECO:0000313" key="9">
    <source>
        <dbReference type="EMBL" id="KAK6925194.1"/>
    </source>
</evidence>
<sequence length="248" mass="28066">MLLRSLSSYTLPTSMDLIESSKIISHKSPTPPQINHTSTDDHEHQHILEDGEKRLPKRANKERRYLGVRQRPSGRWVAEIKDSSQKLRLWLGTYDSAEEAALAYDNAARLLRGRNAKTNFPCREIMSIHQRNCKLLGKNPRLFHLLQHAIMKNYAKSGTSLIAANIRWEDQDQGNKLAPSTFGTLAEETIVCSSNPEQRFASNGLHERQKISRPSFGCSKVYSSVVVPPSFSASQDHQDQGEELENQC</sequence>
<organism evidence="9 10">
    <name type="scientific">Dillenia turbinata</name>
    <dbReference type="NCBI Taxonomy" id="194707"/>
    <lineage>
        <taxon>Eukaryota</taxon>
        <taxon>Viridiplantae</taxon>
        <taxon>Streptophyta</taxon>
        <taxon>Embryophyta</taxon>
        <taxon>Tracheophyta</taxon>
        <taxon>Spermatophyta</taxon>
        <taxon>Magnoliopsida</taxon>
        <taxon>eudicotyledons</taxon>
        <taxon>Gunneridae</taxon>
        <taxon>Pentapetalae</taxon>
        <taxon>Dilleniales</taxon>
        <taxon>Dilleniaceae</taxon>
        <taxon>Dillenia</taxon>
    </lineage>
</organism>
<evidence type="ECO:0000256" key="1">
    <source>
        <dbReference type="ARBA" id="ARBA00004123"/>
    </source>
</evidence>
<keyword evidence="3" id="KW-0238">DNA-binding</keyword>
<dbReference type="Proteomes" id="UP001370490">
    <property type="component" value="Unassembled WGS sequence"/>
</dbReference>
<evidence type="ECO:0000256" key="3">
    <source>
        <dbReference type="ARBA" id="ARBA00023125"/>
    </source>
</evidence>
<dbReference type="Pfam" id="PF00847">
    <property type="entry name" value="AP2"/>
    <property type="match status" value="1"/>
</dbReference>
<evidence type="ECO:0000259" key="8">
    <source>
        <dbReference type="PROSITE" id="PS51032"/>
    </source>
</evidence>
<keyword evidence="4" id="KW-0804">Transcription</keyword>
<feature type="region of interest" description="Disordered" evidence="7">
    <location>
        <begin position="25"/>
        <end position="59"/>
    </location>
</feature>
<feature type="domain" description="AP2/ERF" evidence="8">
    <location>
        <begin position="64"/>
        <end position="121"/>
    </location>
</feature>
<dbReference type="SUPFAM" id="SSF54171">
    <property type="entry name" value="DNA-binding domain"/>
    <property type="match status" value="1"/>
</dbReference>
<evidence type="ECO:0000256" key="4">
    <source>
        <dbReference type="ARBA" id="ARBA00023163"/>
    </source>
</evidence>
<dbReference type="PROSITE" id="PS51032">
    <property type="entry name" value="AP2_ERF"/>
    <property type="match status" value="1"/>
</dbReference>
<protein>
    <submittedName>
        <fullName evidence="9">AP2/ERF domain</fullName>
    </submittedName>
</protein>
<dbReference type="PANTHER" id="PTHR31194">
    <property type="entry name" value="SHN SHINE , DNA BINDING / TRANSCRIPTION FACTOR"/>
    <property type="match status" value="1"/>
</dbReference>
<dbReference type="GO" id="GO:0003677">
    <property type="term" value="F:DNA binding"/>
    <property type="evidence" value="ECO:0007669"/>
    <property type="project" value="UniProtKB-KW"/>
</dbReference>
<dbReference type="SMART" id="SM00380">
    <property type="entry name" value="AP2"/>
    <property type="match status" value="1"/>
</dbReference>
<comment type="similarity">
    <text evidence="6">Belongs to the AP2/ERF transcription factor family. ERF subfamily.</text>
</comment>
<comment type="subcellular location">
    <subcellularLocation>
        <location evidence="1">Nucleus</location>
    </subcellularLocation>
</comment>
<evidence type="ECO:0000256" key="2">
    <source>
        <dbReference type="ARBA" id="ARBA00023015"/>
    </source>
</evidence>
<evidence type="ECO:0000256" key="5">
    <source>
        <dbReference type="ARBA" id="ARBA00023242"/>
    </source>
</evidence>
<dbReference type="PANTHER" id="PTHR31194:SF82">
    <property type="entry name" value="AP2_ERF DOMAIN-CONTAINING PROTEIN"/>
    <property type="match status" value="1"/>
</dbReference>
<dbReference type="FunFam" id="3.30.730.10:FF:000005">
    <property type="entry name" value="ethylene-responsive transcription factor RAP2-11"/>
    <property type="match status" value="1"/>
</dbReference>
<dbReference type="EMBL" id="JBAMMX010000016">
    <property type="protein sequence ID" value="KAK6925194.1"/>
    <property type="molecule type" value="Genomic_DNA"/>
</dbReference>
<proteinExistence type="inferred from homology"/>
<dbReference type="GO" id="GO:0005634">
    <property type="term" value="C:nucleus"/>
    <property type="evidence" value="ECO:0007669"/>
    <property type="project" value="UniProtKB-SubCell"/>
</dbReference>
<dbReference type="Gene3D" id="3.30.730.10">
    <property type="entry name" value="AP2/ERF domain"/>
    <property type="match status" value="1"/>
</dbReference>
<evidence type="ECO:0000256" key="7">
    <source>
        <dbReference type="SAM" id="MobiDB-lite"/>
    </source>
</evidence>
<gene>
    <name evidence="9" type="ORF">RJ641_009520</name>
</gene>
<name>A0AAN8V270_9MAGN</name>
<keyword evidence="10" id="KW-1185">Reference proteome</keyword>
<dbReference type="CDD" id="cd00018">
    <property type="entry name" value="AP2"/>
    <property type="match status" value="1"/>
</dbReference>
<reference evidence="9 10" key="1">
    <citation type="submission" date="2023-12" db="EMBL/GenBank/DDBJ databases">
        <title>A high-quality genome assembly for Dillenia turbinata (Dilleniales).</title>
        <authorList>
            <person name="Chanderbali A."/>
        </authorList>
    </citation>
    <scope>NUCLEOTIDE SEQUENCE [LARGE SCALE GENOMIC DNA]</scope>
    <source>
        <strain evidence="9">LSX21</strain>
        <tissue evidence="9">Leaf</tissue>
    </source>
</reference>
<accession>A0AAN8V270</accession>
<evidence type="ECO:0000313" key="10">
    <source>
        <dbReference type="Proteomes" id="UP001370490"/>
    </source>
</evidence>
<dbReference type="GO" id="GO:0003700">
    <property type="term" value="F:DNA-binding transcription factor activity"/>
    <property type="evidence" value="ECO:0007669"/>
    <property type="project" value="InterPro"/>
</dbReference>
<feature type="compositionally biased region" description="Basic and acidic residues" evidence="7">
    <location>
        <begin position="38"/>
        <end position="54"/>
    </location>
</feature>
<dbReference type="InterPro" id="IPR001471">
    <property type="entry name" value="AP2/ERF_dom"/>
</dbReference>
<keyword evidence="2" id="KW-0805">Transcription regulation</keyword>